<reference evidence="1 2" key="1">
    <citation type="journal article" date="2024" name="IMA Fungus">
        <title>Apiospora arundinis, a panoply of carbohydrate-active enzymes and secondary metabolites.</title>
        <authorList>
            <person name="Sorensen T."/>
            <person name="Petersen C."/>
            <person name="Muurmann A.T."/>
            <person name="Christiansen J.V."/>
            <person name="Brundto M.L."/>
            <person name="Overgaard C.K."/>
            <person name="Boysen A.T."/>
            <person name="Wollenberg R.D."/>
            <person name="Larsen T.O."/>
            <person name="Sorensen J.L."/>
            <person name="Nielsen K.L."/>
            <person name="Sondergaard T.E."/>
        </authorList>
    </citation>
    <scope>NUCLEOTIDE SEQUENCE [LARGE SCALE GENOMIC DNA]</scope>
    <source>
        <strain evidence="1 2">AAU 773</strain>
    </source>
</reference>
<protein>
    <submittedName>
        <fullName evidence="1">Uncharacterized protein</fullName>
    </submittedName>
</protein>
<proteinExistence type="predicted"/>
<name>A0ABR2I8Q9_9PEZI</name>
<accession>A0ABR2I8Q9</accession>
<comment type="caution">
    <text evidence="1">The sequence shown here is derived from an EMBL/GenBank/DDBJ whole genome shotgun (WGS) entry which is preliminary data.</text>
</comment>
<gene>
    <name evidence="1" type="ORF">PGQ11_009893</name>
</gene>
<sequence length="499" mass="56407">MSTTLNAAAAVFDPQLSASLQNEILRRGWEALATGLPYEESTATWWELYGLECDATGVTSRLAPQLIEFLKQARHVRPGLGDQVPIDRNFFYYLTDISSPRNLFSEGIGWNPEEPDADRWIRLYHATSLMSHPVGILFDQHTLKSQLQQSLTIDDTIVEESQRPWVPLQDIFAAYLEMNDLGKIALEDPEAAKEEYIRENYDAIIAGTWKPKLWPFQRPWLMKPHSQAILDRSVAAFGNLVDAIEKRMPSPKSKAEKTTDVRSMASAAENLVSTGQASEESFLVKFLRQVDGLLTSAHPELLFIAPGLRLPIHDDLATTQPFEGVENERQWPPILLFCGELSSGTAALTNFPVGTWNPFSAPYEKHIKQTSSAFPSGLWISQHNKDNPNYDDSCRLLLPDQVVLRPRRHHAKTTDGFLLEQPPGQECEGLAAGLYQTSCNVFEGRHEVELFRVLEHWIQQVEDGTWDVDERGVAGGMEKWAEADETEVMAEKYRLPYTW</sequence>
<dbReference type="EMBL" id="JAPCWZ010000006">
    <property type="protein sequence ID" value="KAK8859159.1"/>
    <property type="molecule type" value="Genomic_DNA"/>
</dbReference>
<dbReference type="Proteomes" id="UP001390339">
    <property type="component" value="Unassembled WGS sequence"/>
</dbReference>
<keyword evidence="2" id="KW-1185">Reference proteome</keyword>
<evidence type="ECO:0000313" key="2">
    <source>
        <dbReference type="Proteomes" id="UP001390339"/>
    </source>
</evidence>
<evidence type="ECO:0000313" key="1">
    <source>
        <dbReference type="EMBL" id="KAK8859159.1"/>
    </source>
</evidence>
<organism evidence="1 2">
    <name type="scientific">Apiospora arundinis</name>
    <dbReference type="NCBI Taxonomy" id="335852"/>
    <lineage>
        <taxon>Eukaryota</taxon>
        <taxon>Fungi</taxon>
        <taxon>Dikarya</taxon>
        <taxon>Ascomycota</taxon>
        <taxon>Pezizomycotina</taxon>
        <taxon>Sordariomycetes</taxon>
        <taxon>Xylariomycetidae</taxon>
        <taxon>Amphisphaeriales</taxon>
        <taxon>Apiosporaceae</taxon>
        <taxon>Apiospora</taxon>
    </lineage>
</organism>